<gene>
    <name evidence="3" type="ordered locus">Sfum_1840</name>
</gene>
<protein>
    <recommendedName>
        <fullName evidence="2">Outer membrane protein beta-barrel domain-containing protein</fullName>
    </recommendedName>
</protein>
<dbReference type="InterPro" id="IPR011250">
    <property type="entry name" value="OMP/PagP_B-barrel"/>
</dbReference>
<dbReference type="EMBL" id="CP000478">
    <property type="protein sequence ID" value="ABK17525.1"/>
    <property type="molecule type" value="Genomic_DNA"/>
</dbReference>
<dbReference type="Pfam" id="PF13505">
    <property type="entry name" value="OMP_b-brl"/>
    <property type="match status" value="1"/>
</dbReference>
<keyword evidence="4" id="KW-1185">Reference proteome</keyword>
<dbReference type="SUPFAM" id="SSF56925">
    <property type="entry name" value="OMPA-like"/>
    <property type="match status" value="1"/>
</dbReference>
<name>A0LJC3_SYNFM</name>
<dbReference type="eggNOG" id="COG3047">
    <property type="taxonomic scope" value="Bacteria"/>
</dbReference>
<dbReference type="KEGG" id="sfu:Sfum_1840"/>
<dbReference type="STRING" id="335543.Sfum_1840"/>
<reference evidence="3 4" key="1">
    <citation type="submission" date="2006-10" db="EMBL/GenBank/DDBJ databases">
        <title>Complete sequence of Syntrophobacter fumaroxidans MPOB.</title>
        <authorList>
            <consortium name="US DOE Joint Genome Institute"/>
            <person name="Copeland A."/>
            <person name="Lucas S."/>
            <person name="Lapidus A."/>
            <person name="Barry K."/>
            <person name="Detter J.C."/>
            <person name="Glavina del Rio T."/>
            <person name="Hammon N."/>
            <person name="Israni S."/>
            <person name="Pitluck S."/>
            <person name="Goltsman E.G."/>
            <person name="Martinez M."/>
            <person name="Schmutz J."/>
            <person name="Larimer F."/>
            <person name="Land M."/>
            <person name="Hauser L."/>
            <person name="Kyrpides N."/>
            <person name="Kim E."/>
            <person name="Boone D.R."/>
            <person name="Brockman F."/>
            <person name="Culley D."/>
            <person name="Ferry J."/>
            <person name="Gunsalus R."/>
            <person name="McInerney M.J."/>
            <person name="Morrison M."/>
            <person name="Plugge C."/>
            <person name="Rohlin L."/>
            <person name="Scholten J."/>
            <person name="Sieber J."/>
            <person name="Stams A.J.M."/>
            <person name="Worm P."/>
            <person name="Henstra A.M."/>
            <person name="Richardson P."/>
        </authorList>
    </citation>
    <scope>NUCLEOTIDE SEQUENCE [LARGE SCALE GENOMIC DNA]</scope>
    <source>
        <strain evidence="4">DSM 10017 / MPOB</strain>
    </source>
</reference>
<dbReference type="Gene3D" id="2.40.160.20">
    <property type="match status" value="1"/>
</dbReference>
<keyword evidence="1" id="KW-0732">Signal</keyword>
<sequence length="215" mass="23838" precursor="true">MLRLQGIPGKRRKEMRKLILSLFLVGLICAVPPVHASQGNALGFGDAAIKIDWFRFTDNGLADMDLENGVYVGLEVYYVIGCISPNLYFGAEIGWAGTSTSVDPYSLDLNVDYVPVEFNLKYVFDITPCVKFDLGAGISANWFGFEADFGNVSYSSDDWLFGGQFFADVNYRLAPNWFVGANIKYQITQDIELDGVNTHTSADNFRLGAQVGYTF</sequence>
<dbReference type="InParanoid" id="A0LJC3"/>
<accession>A0LJC3</accession>
<dbReference type="HOGENOM" id="CLU_1282678_0_0_7"/>
<dbReference type="AlphaFoldDB" id="A0LJC3"/>
<dbReference type="InterPro" id="IPR027385">
    <property type="entry name" value="Beta-barrel_OMP"/>
</dbReference>
<evidence type="ECO:0000313" key="4">
    <source>
        <dbReference type="Proteomes" id="UP000001784"/>
    </source>
</evidence>
<evidence type="ECO:0000313" key="3">
    <source>
        <dbReference type="EMBL" id="ABK17525.1"/>
    </source>
</evidence>
<feature type="domain" description="Outer membrane protein beta-barrel" evidence="2">
    <location>
        <begin position="22"/>
        <end position="215"/>
    </location>
</feature>
<evidence type="ECO:0000256" key="1">
    <source>
        <dbReference type="ARBA" id="ARBA00022729"/>
    </source>
</evidence>
<organism evidence="3 4">
    <name type="scientific">Syntrophobacter fumaroxidans (strain DSM 10017 / MPOB)</name>
    <dbReference type="NCBI Taxonomy" id="335543"/>
    <lineage>
        <taxon>Bacteria</taxon>
        <taxon>Pseudomonadati</taxon>
        <taxon>Thermodesulfobacteriota</taxon>
        <taxon>Syntrophobacteria</taxon>
        <taxon>Syntrophobacterales</taxon>
        <taxon>Syntrophobacteraceae</taxon>
        <taxon>Syntrophobacter</taxon>
    </lineage>
</organism>
<evidence type="ECO:0000259" key="2">
    <source>
        <dbReference type="Pfam" id="PF13505"/>
    </source>
</evidence>
<dbReference type="OrthoDB" id="5497298at2"/>
<proteinExistence type="predicted"/>
<dbReference type="Proteomes" id="UP000001784">
    <property type="component" value="Chromosome"/>
</dbReference>